<organism evidence="2 3">
    <name type="scientific">Phycomyces blakesleeanus (strain ATCC 8743b / DSM 1359 / FGSC 10004 / NBRC 33097 / NRRL 1555)</name>
    <dbReference type="NCBI Taxonomy" id="763407"/>
    <lineage>
        <taxon>Eukaryota</taxon>
        <taxon>Fungi</taxon>
        <taxon>Fungi incertae sedis</taxon>
        <taxon>Mucoromycota</taxon>
        <taxon>Mucoromycotina</taxon>
        <taxon>Mucoromycetes</taxon>
        <taxon>Mucorales</taxon>
        <taxon>Phycomycetaceae</taxon>
        <taxon>Phycomyces</taxon>
    </lineage>
</organism>
<protein>
    <submittedName>
        <fullName evidence="2">Uncharacterized protein</fullName>
    </submittedName>
</protein>
<dbReference type="InParanoid" id="A0A162TZY2"/>
<dbReference type="AlphaFoldDB" id="A0A162TZY2"/>
<evidence type="ECO:0000256" key="1">
    <source>
        <dbReference type="SAM" id="SignalP"/>
    </source>
</evidence>
<keyword evidence="1" id="KW-0732">Signal</keyword>
<dbReference type="EMBL" id="KV440983">
    <property type="protein sequence ID" value="OAD72362.1"/>
    <property type="molecule type" value="Genomic_DNA"/>
</dbReference>
<proteinExistence type="predicted"/>
<feature type="chain" id="PRO_5007840005" evidence="1">
    <location>
        <begin position="24"/>
        <end position="124"/>
    </location>
</feature>
<dbReference type="VEuPathDB" id="FungiDB:PHYBLDRAFT_65591"/>
<dbReference type="RefSeq" id="XP_018290402.1">
    <property type="nucleotide sequence ID" value="XM_018441490.1"/>
</dbReference>
<evidence type="ECO:0000313" key="2">
    <source>
        <dbReference type="EMBL" id="OAD72362.1"/>
    </source>
</evidence>
<dbReference type="GeneID" id="29002396"/>
<dbReference type="Proteomes" id="UP000077315">
    <property type="component" value="Unassembled WGS sequence"/>
</dbReference>
<evidence type="ECO:0000313" key="3">
    <source>
        <dbReference type="Proteomes" id="UP000077315"/>
    </source>
</evidence>
<sequence>MLFQKTILASLFAILAFASATSATPFGLSKRACDYSCPDNSCNDKCQAAADGKAVAPICQDDNNKFGDLHTFMPGVLKLESYIVIHDIHIVLVKTFGTLQILEIMSGLETSLISSLTQKLYFIW</sequence>
<feature type="signal peptide" evidence="1">
    <location>
        <begin position="1"/>
        <end position="23"/>
    </location>
</feature>
<reference evidence="3" key="1">
    <citation type="submission" date="2015-06" db="EMBL/GenBank/DDBJ databases">
        <title>Expansion of signal transduction pathways in fungi by whole-genome duplication.</title>
        <authorList>
            <consortium name="DOE Joint Genome Institute"/>
            <person name="Corrochano L.M."/>
            <person name="Kuo A."/>
            <person name="Marcet-Houben M."/>
            <person name="Polaino S."/>
            <person name="Salamov A."/>
            <person name="Villalobos J.M."/>
            <person name="Alvarez M.I."/>
            <person name="Avalos J."/>
            <person name="Benito E.P."/>
            <person name="Benoit I."/>
            <person name="Burger G."/>
            <person name="Camino L.P."/>
            <person name="Canovas D."/>
            <person name="Cerda-Olmedo E."/>
            <person name="Cheng J.-F."/>
            <person name="Dominguez A."/>
            <person name="Elias M."/>
            <person name="Eslava A.P."/>
            <person name="Glaser F."/>
            <person name="Grimwood J."/>
            <person name="Gutierrez G."/>
            <person name="Heitman J."/>
            <person name="Henrissat B."/>
            <person name="Iturriaga E.A."/>
            <person name="Lang B.F."/>
            <person name="Lavin J.L."/>
            <person name="Lee S."/>
            <person name="Li W."/>
            <person name="Lindquist E."/>
            <person name="Lopez-Garcia S."/>
            <person name="Luque E.M."/>
            <person name="Marcos A.T."/>
            <person name="Martin J."/>
            <person name="McCluskey K."/>
            <person name="Medina H.R."/>
            <person name="Miralles-Duran A."/>
            <person name="Miyazaki A."/>
            <person name="Munoz-Torres E."/>
            <person name="Oguiza J.A."/>
            <person name="Ohm R."/>
            <person name="Olmedo M."/>
            <person name="Orejas M."/>
            <person name="Ortiz-Castellanos L."/>
            <person name="Pisabarro A.G."/>
            <person name="Rodriguez-Romero J."/>
            <person name="Ruiz-Herrera J."/>
            <person name="Ruiz-Vazquez R."/>
            <person name="Sanz C."/>
            <person name="Schackwitz W."/>
            <person name="Schmutz J."/>
            <person name="Shahriari M."/>
            <person name="Shelest E."/>
            <person name="Silva-Franco F."/>
            <person name="Soanes D."/>
            <person name="Syed K."/>
            <person name="Tagua V.G."/>
            <person name="Talbot N.J."/>
            <person name="Thon M."/>
            <person name="De vries R.P."/>
            <person name="Wiebenga A."/>
            <person name="Yadav J.S."/>
            <person name="Braun E.L."/>
            <person name="Baker S."/>
            <person name="Garre V."/>
            <person name="Horwitz B."/>
            <person name="Torres-Martinez S."/>
            <person name="Idnurm A."/>
            <person name="Herrera-Estrella A."/>
            <person name="Gabaldon T."/>
            <person name="Grigoriev I.V."/>
        </authorList>
    </citation>
    <scope>NUCLEOTIDE SEQUENCE [LARGE SCALE GENOMIC DNA]</scope>
    <source>
        <strain evidence="3">NRRL 1555(-)</strain>
    </source>
</reference>
<keyword evidence="3" id="KW-1185">Reference proteome</keyword>
<accession>A0A162TZY2</accession>
<name>A0A162TZY2_PHYB8</name>
<gene>
    <name evidence="2" type="ORF">PHYBLDRAFT_65591</name>
</gene>